<evidence type="ECO:0000256" key="4">
    <source>
        <dbReference type="ARBA" id="ARBA00022679"/>
    </source>
</evidence>
<comment type="catalytic activity">
    <reaction evidence="1">
        <text>ATP + protein L-histidine = ADP + protein N-phospho-L-histidine.</text>
        <dbReference type="EC" id="2.7.13.3"/>
    </reaction>
</comment>
<dbReference type="CDD" id="cd00075">
    <property type="entry name" value="HATPase"/>
    <property type="match status" value="1"/>
</dbReference>
<reference evidence="10 11" key="1">
    <citation type="submission" date="2022-01" db="EMBL/GenBank/DDBJ databases">
        <title>Whole genome-based taxonomy of the Shewanellaceae.</title>
        <authorList>
            <person name="Martin-Rodriguez A.J."/>
        </authorList>
    </citation>
    <scope>NUCLEOTIDE SEQUENCE [LARGE SCALE GENOMIC DNA]</scope>
    <source>
        <strain evidence="10 11">DSM 17177</strain>
    </source>
</reference>
<evidence type="ECO:0000313" key="10">
    <source>
        <dbReference type="EMBL" id="MCL1125646.1"/>
    </source>
</evidence>
<feature type="transmembrane region" description="Helical" evidence="8">
    <location>
        <begin position="14"/>
        <end position="40"/>
    </location>
</feature>
<keyword evidence="3" id="KW-0597">Phosphoprotein</keyword>
<comment type="caution">
    <text evidence="10">The sequence shown here is derived from an EMBL/GenBank/DDBJ whole genome shotgun (WGS) entry which is preliminary data.</text>
</comment>
<evidence type="ECO:0000259" key="9">
    <source>
        <dbReference type="PROSITE" id="PS50109"/>
    </source>
</evidence>
<dbReference type="GO" id="GO:0016301">
    <property type="term" value="F:kinase activity"/>
    <property type="evidence" value="ECO:0007669"/>
    <property type="project" value="UniProtKB-KW"/>
</dbReference>
<evidence type="ECO:0000256" key="7">
    <source>
        <dbReference type="ARBA" id="ARBA00022989"/>
    </source>
</evidence>
<dbReference type="SUPFAM" id="SSF47384">
    <property type="entry name" value="Homodimeric domain of signal transducing histidine kinase"/>
    <property type="match status" value="1"/>
</dbReference>
<dbReference type="PROSITE" id="PS50109">
    <property type="entry name" value="HIS_KIN"/>
    <property type="match status" value="1"/>
</dbReference>
<accession>A0ABT0LER1</accession>
<dbReference type="CDD" id="cd00082">
    <property type="entry name" value="HisKA"/>
    <property type="match status" value="1"/>
</dbReference>
<dbReference type="Pfam" id="PF00512">
    <property type="entry name" value="HisKA"/>
    <property type="match status" value="1"/>
</dbReference>
<dbReference type="InterPro" id="IPR005467">
    <property type="entry name" value="His_kinase_dom"/>
</dbReference>
<dbReference type="Gene3D" id="3.30.565.10">
    <property type="entry name" value="Histidine kinase-like ATPase, C-terminal domain"/>
    <property type="match status" value="1"/>
</dbReference>
<evidence type="ECO:0000256" key="1">
    <source>
        <dbReference type="ARBA" id="ARBA00000085"/>
    </source>
</evidence>
<dbReference type="InterPro" id="IPR050428">
    <property type="entry name" value="TCS_sensor_his_kinase"/>
</dbReference>
<organism evidence="10 11">
    <name type="scientific">Shewanella surugensis</name>
    <dbReference type="NCBI Taxonomy" id="212020"/>
    <lineage>
        <taxon>Bacteria</taxon>
        <taxon>Pseudomonadati</taxon>
        <taxon>Pseudomonadota</taxon>
        <taxon>Gammaproteobacteria</taxon>
        <taxon>Alteromonadales</taxon>
        <taxon>Shewanellaceae</taxon>
        <taxon>Shewanella</taxon>
    </lineage>
</organism>
<dbReference type="RefSeq" id="WP_248940953.1">
    <property type="nucleotide sequence ID" value="NZ_JAKIKS010000055.1"/>
</dbReference>
<protein>
    <recommendedName>
        <fullName evidence="2">histidine kinase</fullName>
        <ecNumber evidence="2">2.7.13.3</ecNumber>
    </recommendedName>
</protein>
<gene>
    <name evidence="10" type="ORF">L2764_14460</name>
</gene>
<keyword evidence="6 10" id="KW-0418">Kinase</keyword>
<feature type="domain" description="Histidine kinase" evidence="9">
    <location>
        <begin position="238"/>
        <end position="430"/>
    </location>
</feature>
<evidence type="ECO:0000256" key="6">
    <source>
        <dbReference type="ARBA" id="ARBA00022777"/>
    </source>
</evidence>
<keyword evidence="11" id="KW-1185">Reference proteome</keyword>
<dbReference type="PANTHER" id="PTHR45436">
    <property type="entry name" value="SENSOR HISTIDINE KINASE YKOH"/>
    <property type="match status" value="1"/>
</dbReference>
<proteinExistence type="predicted"/>
<dbReference type="Gene3D" id="1.10.287.130">
    <property type="match status" value="1"/>
</dbReference>
<dbReference type="InterPro" id="IPR036890">
    <property type="entry name" value="HATPase_C_sf"/>
</dbReference>
<keyword evidence="7 8" id="KW-1133">Transmembrane helix</keyword>
<dbReference type="Gene3D" id="6.10.340.10">
    <property type="match status" value="1"/>
</dbReference>
<dbReference type="Pfam" id="PF02518">
    <property type="entry name" value="HATPase_c"/>
    <property type="match status" value="1"/>
</dbReference>
<dbReference type="SUPFAM" id="SSF55874">
    <property type="entry name" value="ATPase domain of HSP90 chaperone/DNA topoisomerase II/histidine kinase"/>
    <property type="match status" value="1"/>
</dbReference>
<sequence>MKKRISAASLPQRLLIYFSCIAIIMGLSLHVMTLSLMQWIEDEVNQHELEVSAPYAIQSFQQGAKQPLAIGLNATAYVSVDAIPKKYGPLNQYPLGFSSEINLTHTDQQSPDDPLSFFFYRSEFELNGKITPLYLTMPTENVELSDHEWLIINLLVLLLIVLLFIFFGIAINRISKRLISPVSQLNKQLKQLKPSEDSTAFSVSSESASEFSELTDSLNYYRQQNERMIKQEQAFARYASHELRTPLTVITGAAKLQEQDARPEFQARQRERITRAALEMQHTVDALLNLVKHERNHDQAVRKISLNEIEQILEPLHMIANRKQIRIRVTHAEFPTIQPSTAVLRMLLSNLITNAINASQSSEISIEITAGHIKVIDKGSGLLPKGQNHQGHELGLLIVKSLCQRYQWQFDLKNTQPQGCTATLTFPRSHTNNQPKS</sequence>
<evidence type="ECO:0000256" key="3">
    <source>
        <dbReference type="ARBA" id="ARBA00022553"/>
    </source>
</evidence>
<dbReference type="EC" id="2.7.13.3" evidence="2"/>
<keyword evidence="5 8" id="KW-0812">Transmembrane</keyword>
<dbReference type="SMART" id="SM00388">
    <property type="entry name" value="HisKA"/>
    <property type="match status" value="1"/>
</dbReference>
<keyword evidence="8" id="KW-0472">Membrane</keyword>
<evidence type="ECO:0000313" key="11">
    <source>
        <dbReference type="Proteomes" id="UP001203423"/>
    </source>
</evidence>
<evidence type="ECO:0000256" key="2">
    <source>
        <dbReference type="ARBA" id="ARBA00012438"/>
    </source>
</evidence>
<evidence type="ECO:0000256" key="8">
    <source>
        <dbReference type="SAM" id="Phobius"/>
    </source>
</evidence>
<evidence type="ECO:0000256" key="5">
    <source>
        <dbReference type="ARBA" id="ARBA00022692"/>
    </source>
</evidence>
<dbReference type="Proteomes" id="UP001203423">
    <property type="component" value="Unassembled WGS sequence"/>
</dbReference>
<dbReference type="PANTHER" id="PTHR45436:SF16">
    <property type="entry name" value="HISTIDINE KINASE"/>
    <property type="match status" value="1"/>
</dbReference>
<keyword evidence="4" id="KW-0808">Transferase</keyword>
<dbReference type="InterPro" id="IPR036097">
    <property type="entry name" value="HisK_dim/P_sf"/>
</dbReference>
<dbReference type="InterPro" id="IPR003594">
    <property type="entry name" value="HATPase_dom"/>
</dbReference>
<dbReference type="SMART" id="SM00387">
    <property type="entry name" value="HATPase_c"/>
    <property type="match status" value="1"/>
</dbReference>
<dbReference type="EMBL" id="JAKIKS010000055">
    <property type="protein sequence ID" value="MCL1125646.1"/>
    <property type="molecule type" value="Genomic_DNA"/>
</dbReference>
<dbReference type="InterPro" id="IPR003661">
    <property type="entry name" value="HisK_dim/P_dom"/>
</dbReference>
<name>A0ABT0LER1_9GAMM</name>
<feature type="transmembrane region" description="Helical" evidence="8">
    <location>
        <begin position="149"/>
        <end position="171"/>
    </location>
</feature>